<dbReference type="PANTHER" id="PTHR24055">
    <property type="entry name" value="MITOGEN-ACTIVATED PROTEIN KINASE"/>
    <property type="match status" value="1"/>
</dbReference>
<dbReference type="InterPro" id="IPR011009">
    <property type="entry name" value="Kinase-like_dom_sf"/>
</dbReference>
<name>A0A250XIV3_9CHLO</name>
<accession>A0A250XIV3</accession>
<dbReference type="PROSITE" id="PS50011">
    <property type="entry name" value="PROTEIN_KINASE_DOM"/>
    <property type="match status" value="1"/>
</dbReference>
<evidence type="ECO:0000313" key="5">
    <source>
        <dbReference type="EMBL" id="GAX82849.1"/>
    </source>
</evidence>
<comment type="caution">
    <text evidence="5">The sequence shown here is derived from an EMBL/GenBank/DDBJ whole genome shotgun (WGS) entry which is preliminary data.</text>
</comment>
<feature type="compositionally biased region" description="Low complexity" evidence="3">
    <location>
        <begin position="613"/>
        <end position="636"/>
    </location>
</feature>
<dbReference type="GO" id="GO:0005524">
    <property type="term" value="F:ATP binding"/>
    <property type="evidence" value="ECO:0007669"/>
    <property type="project" value="UniProtKB-KW"/>
</dbReference>
<dbReference type="InterPro" id="IPR050117">
    <property type="entry name" value="MAPK"/>
</dbReference>
<keyword evidence="1" id="KW-0547">Nucleotide-binding</keyword>
<keyword evidence="6" id="KW-1185">Reference proteome</keyword>
<feature type="region of interest" description="Disordered" evidence="3">
    <location>
        <begin position="609"/>
        <end position="685"/>
    </location>
</feature>
<keyword evidence="2" id="KW-0067">ATP-binding</keyword>
<evidence type="ECO:0000256" key="1">
    <source>
        <dbReference type="ARBA" id="ARBA00022741"/>
    </source>
</evidence>
<protein>
    <recommendedName>
        <fullName evidence="4">Protein kinase domain-containing protein</fullName>
    </recommendedName>
</protein>
<gene>
    <name evidence="5" type="ORF">CEUSTIGMA_g10275.t1</name>
</gene>
<reference evidence="5 6" key="1">
    <citation type="submission" date="2017-08" db="EMBL/GenBank/DDBJ databases">
        <title>Acidophilic green algal genome provides insights into adaptation to an acidic environment.</title>
        <authorList>
            <person name="Hirooka S."/>
            <person name="Hirose Y."/>
            <person name="Kanesaki Y."/>
            <person name="Higuchi S."/>
            <person name="Fujiwara T."/>
            <person name="Onuma R."/>
            <person name="Era A."/>
            <person name="Ohbayashi R."/>
            <person name="Uzuka A."/>
            <person name="Nozaki H."/>
            <person name="Yoshikawa H."/>
            <person name="Miyagishima S.Y."/>
        </authorList>
    </citation>
    <scope>NUCLEOTIDE SEQUENCE [LARGE SCALE GENOMIC DNA]</scope>
    <source>
        <strain evidence="5 6">NIES-2499</strain>
    </source>
</reference>
<feature type="domain" description="Protein kinase" evidence="4">
    <location>
        <begin position="1"/>
        <end position="309"/>
    </location>
</feature>
<sequence length="746" mass="80436">MSSQRHGRNYNLEYEQEAEFWRDEGFSLYVSNDSVGSKWIVKRPRAGTQRYQEQVQSRLFCEAALLLKLQHPNLCLLKDAPIEHEEVMLVLEPCEPFSAWGLQQKQGMFGLQLADVKCFMYQLVSAIAFLHQHNVGHMRLRPACCFFSQDGILKLGCLDSARVIAKGTFLTSSIPSVAAMPADSALPYCAPEILLHADQSLSADVWSIGCIFAELVTGAPLFEGKSSTAVLRNIIKLMGLCPNHLKVLKETTNHDFQDLEASAYSLEDSLLKKKFANMDSAAARFLDKCLSQDPWKRTTASALLETDFLRSTPDSIRNLMAKENERILKTWTPNEKQRVAAAVAQVAKYLSCAGSEPEDNKGDRQQLPTNNQLPMHSPFMGSESSPLRLRQAQGQQGSIPLNFEVAGVTGLDRISELKAGAEMRKSMAVDLETVLGQRVEVNSDKASLNRVSNWLSSIPTVLGPDLDLDAPSYDDELPVAVSPQLAGLAEKQGKRAVVVGEAASTDMSNDTLRGNQGSPLKIRSPLRVDEVKGELGVLQLPPIHPSGHANVGNQRSGMTGAPPPQKVSQQQQGPLGLASTAISHGNSSSYAPQYGTSLRRTVLGSGCGGVSGQGNNNAPSVAPSISSPINNPSTSNEPLRNSPAAATTSNDSRVSRSMSLRYVPSKPAPTHAPQKQSMGAMSSPISETTAGYMSAAHTNGPNPAAMPNLMTMASLHQGNRFSSLFPLAASHVTCSLEEGSAHAKKA</sequence>
<evidence type="ECO:0000256" key="3">
    <source>
        <dbReference type="SAM" id="MobiDB-lite"/>
    </source>
</evidence>
<evidence type="ECO:0000313" key="6">
    <source>
        <dbReference type="Proteomes" id="UP000232323"/>
    </source>
</evidence>
<dbReference type="Proteomes" id="UP000232323">
    <property type="component" value="Unassembled WGS sequence"/>
</dbReference>
<feature type="compositionally biased region" description="Polar residues" evidence="3">
    <location>
        <begin position="673"/>
        <end position="685"/>
    </location>
</feature>
<feature type="region of interest" description="Disordered" evidence="3">
    <location>
        <begin position="539"/>
        <end position="584"/>
    </location>
</feature>
<dbReference type="GO" id="GO:0004672">
    <property type="term" value="F:protein kinase activity"/>
    <property type="evidence" value="ECO:0007669"/>
    <property type="project" value="InterPro"/>
</dbReference>
<dbReference type="SUPFAM" id="SSF56112">
    <property type="entry name" value="Protein kinase-like (PK-like)"/>
    <property type="match status" value="1"/>
</dbReference>
<dbReference type="EMBL" id="BEGY01000087">
    <property type="protein sequence ID" value="GAX82849.1"/>
    <property type="molecule type" value="Genomic_DNA"/>
</dbReference>
<evidence type="ECO:0000259" key="4">
    <source>
        <dbReference type="PROSITE" id="PS50011"/>
    </source>
</evidence>
<feature type="compositionally biased region" description="Polar residues" evidence="3">
    <location>
        <begin position="644"/>
        <end position="658"/>
    </location>
</feature>
<dbReference type="InterPro" id="IPR000719">
    <property type="entry name" value="Prot_kinase_dom"/>
</dbReference>
<proteinExistence type="predicted"/>
<evidence type="ECO:0000256" key="2">
    <source>
        <dbReference type="ARBA" id="ARBA00022840"/>
    </source>
</evidence>
<feature type="region of interest" description="Disordered" evidence="3">
    <location>
        <begin position="354"/>
        <end position="391"/>
    </location>
</feature>
<organism evidence="5 6">
    <name type="scientific">Chlamydomonas eustigma</name>
    <dbReference type="NCBI Taxonomy" id="1157962"/>
    <lineage>
        <taxon>Eukaryota</taxon>
        <taxon>Viridiplantae</taxon>
        <taxon>Chlorophyta</taxon>
        <taxon>core chlorophytes</taxon>
        <taxon>Chlorophyceae</taxon>
        <taxon>CS clade</taxon>
        <taxon>Chlamydomonadales</taxon>
        <taxon>Chlamydomonadaceae</taxon>
        <taxon>Chlamydomonas</taxon>
    </lineage>
</organism>
<dbReference type="Pfam" id="PF00069">
    <property type="entry name" value="Pkinase"/>
    <property type="match status" value="1"/>
</dbReference>
<dbReference type="Gene3D" id="1.10.510.10">
    <property type="entry name" value="Transferase(Phosphotransferase) domain 1"/>
    <property type="match status" value="1"/>
</dbReference>
<dbReference type="AlphaFoldDB" id="A0A250XIV3"/>